<proteinExistence type="predicted"/>
<dbReference type="STRING" id="1283.ShL2_01144"/>
<dbReference type="PIRSF" id="PIRSF038991">
    <property type="entry name" value="Protein_AbrB"/>
    <property type="match status" value="1"/>
</dbReference>
<keyword evidence="1" id="KW-0812">Transmembrane</keyword>
<dbReference type="GeneID" id="93780667"/>
<sequence>MKNVWTNNFILLVTAIVISLLLHVAHVLLPFMFGPIIASIIVIKVFKLEVKWPFWLSQIGLILLGVQIGSTFTSEVLHDIKNDWLIIVVITLLLLVLSLLIAFFFKKIARVNTETAILSVIPGALSQMLIMAEENKKANILVVSLTQTSRVIFVVILVPLISYFFSSDGGNETTSIKSPPLTEVLNLSQIIILMCCIAIIYSLMAKINFPTKQLLAPIVVLVIWNLTTHHTFTLDNYILATAQVIYMIRIGLQIANLLSDLKGRIAVAIIYQNVFLIIGSFIMVYIVHIFTNNNINELFLGGAPGGMSQIVLVAMATGADVAMISSFHIFRIFFILFVVAPVIGFFLRGGISKFHQKR</sequence>
<dbReference type="RefSeq" id="WP_033080135.1">
    <property type="nucleotide sequence ID" value="NZ_BKAY01000003.1"/>
</dbReference>
<dbReference type="InterPro" id="IPR017516">
    <property type="entry name" value="AbrB_dup"/>
</dbReference>
<feature type="transmembrane region" description="Helical" evidence="1">
    <location>
        <begin position="265"/>
        <end position="286"/>
    </location>
</feature>
<dbReference type="PANTHER" id="PTHR38457">
    <property type="entry name" value="REGULATOR ABRB-RELATED"/>
    <property type="match status" value="1"/>
</dbReference>
<evidence type="ECO:0000313" key="4">
    <source>
        <dbReference type="Proteomes" id="UP000238153"/>
    </source>
</evidence>
<dbReference type="Pfam" id="PF05145">
    <property type="entry name" value="AbrB"/>
    <property type="match status" value="1"/>
</dbReference>
<dbReference type="GO" id="GO:0010468">
    <property type="term" value="P:regulation of gene expression"/>
    <property type="evidence" value="ECO:0007669"/>
    <property type="project" value="InterPro"/>
</dbReference>
<feature type="transmembrane region" description="Helical" evidence="1">
    <location>
        <begin position="329"/>
        <end position="351"/>
    </location>
</feature>
<protein>
    <submittedName>
        <fullName evidence="2">AbrB family transcriptional regulator</fullName>
    </submittedName>
    <submittedName>
        <fullName evidence="3">Aminopeptidase</fullName>
    </submittedName>
</protein>
<dbReference type="Proteomes" id="UP001269271">
    <property type="component" value="Unassembled WGS sequence"/>
</dbReference>
<feature type="transmembrane region" description="Helical" evidence="1">
    <location>
        <begin position="138"/>
        <end position="164"/>
    </location>
</feature>
<dbReference type="InterPro" id="IPR007820">
    <property type="entry name" value="AbrB_fam"/>
</dbReference>
<evidence type="ECO:0000313" key="2">
    <source>
        <dbReference type="EMBL" id="MDT4286404.1"/>
    </source>
</evidence>
<keyword evidence="3" id="KW-0645">Protease</keyword>
<dbReference type="Proteomes" id="UP000238153">
    <property type="component" value="Unassembled WGS sequence"/>
</dbReference>
<dbReference type="NCBIfam" id="TIGR03082">
    <property type="entry name" value="Gneg_AbrB_dup"/>
    <property type="match status" value="2"/>
</dbReference>
<keyword evidence="1" id="KW-1133">Transmembrane helix</keyword>
<evidence type="ECO:0000256" key="1">
    <source>
        <dbReference type="SAM" id="Phobius"/>
    </source>
</evidence>
<dbReference type="AlphaFoldDB" id="A0A2A1KA30"/>
<dbReference type="PANTHER" id="PTHR38457:SF1">
    <property type="entry name" value="REGULATOR ABRB-RELATED"/>
    <property type="match status" value="1"/>
</dbReference>
<feature type="transmembrane region" description="Helical" evidence="1">
    <location>
        <begin position="238"/>
        <end position="258"/>
    </location>
</feature>
<keyword evidence="5" id="KW-1185">Reference proteome</keyword>
<reference evidence="3 4" key="1">
    <citation type="submission" date="2017-11" db="EMBL/GenBank/DDBJ databases">
        <authorList>
            <person name="Founou R.C."/>
            <person name="Founou L."/>
            <person name="Allam M."/>
            <person name="Ismail A."/>
            <person name="Essack S.Y."/>
        </authorList>
    </citation>
    <scope>NUCLEOTIDE SEQUENCE [LARGE SCALE GENOMIC DNA]</scope>
    <source>
        <strain evidence="3 4">G811N2B1</strain>
    </source>
</reference>
<keyword evidence="3" id="KW-0031">Aminopeptidase</keyword>
<keyword evidence="3" id="KW-0378">Hydrolase</keyword>
<name>A0A2A1KA30_STAHA</name>
<feature type="transmembrane region" description="Helical" evidence="1">
    <location>
        <begin position="54"/>
        <end position="72"/>
    </location>
</feature>
<feature type="transmembrane region" description="Helical" evidence="1">
    <location>
        <begin position="184"/>
        <end position="202"/>
    </location>
</feature>
<organism evidence="3 4">
    <name type="scientific">Staphylococcus haemolyticus</name>
    <dbReference type="NCBI Taxonomy" id="1283"/>
    <lineage>
        <taxon>Bacteria</taxon>
        <taxon>Bacillati</taxon>
        <taxon>Bacillota</taxon>
        <taxon>Bacilli</taxon>
        <taxon>Bacillales</taxon>
        <taxon>Staphylococcaceae</taxon>
        <taxon>Staphylococcus</taxon>
    </lineage>
</organism>
<feature type="transmembrane region" description="Helical" evidence="1">
    <location>
        <begin position="298"/>
        <end position="317"/>
    </location>
</feature>
<feature type="transmembrane region" description="Helical" evidence="1">
    <location>
        <begin position="12"/>
        <end position="42"/>
    </location>
</feature>
<reference evidence="2 5" key="2">
    <citation type="submission" date="2023-08" db="EMBL/GenBank/DDBJ databases">
        <title>Genomic surveillance of Staphylococcus haemolyticus neonatal outbreak in southern France.</title>
        <authorList>
            <person name="Magnan C."/>
            <person name="Morsli M."/>
            <person name="Thiery B."/>
            <person name="Salipante F."/>
            <person name="Attar J."/>
            <person name="Massimo D.M."/>
            <person name="Ory J."/>
            <person name="Pantel A."/>
            <person name="Lavigne J.-P."/>
        </authorList>
    </citation>
    <scope>NUCLEOTIDE SEQUENCE [LARGE SCALE GENOMIC DNA]</scope>
    <source>
        <strain evidence="2 5">NSH026</strain>
    </source>
</reference>
<evidence type="ECO:0000313" key="5">
    <source>
        <dbReference type="Proteomes" id="UP001269271"/>
    </source>
</evidence>
<evidence type="ECO:0000313" key="3">
    <source>
        <dbReference type="EMBL" id="PPJ75438.1"/>
    </source>
</evidence>
<keyword evidence="1" id="KW-0472">Membrane</keyword>
<feature type="transmembrane region" description="Helical" evidence="1">
    <location>
        <begin position="84"/>
        <end position="105"/>
    </location>
</feature>
<dbReference type="GO" id="GO:0016020">
    <property type="term" value="C:membrane"/>
    <property type="evidence" value="ECO:0007669"/>
    <property type="project" value="InterPro"/>
</dbReference>
<accession>A0A2A1KA30</accession>
<dbReference type="EMBL" id="PGWX01000266">
    <property type="protein sequence ID" value="PPJ75438.1"/>
    <property type="molecule type" value="Genomic_DNA"/>
</dbReference>
<dbReference type="GO" id="GO:0004177">
    <property type="term" value="F:aminopeptidase activity"/>
    <property type="evidence" value="ECO:0007669"/>
    <property type="project" value="UniProtKB-KW"/>
</dbReference>
<dbReference type="EMBL" id="JAVSOO010000010">
    <property type="protein sequence ID" value="MDT4286404.1"/>
    <property type="molecule type" value="Genomic_DNA"/>
</dbReference>
<comment type="caution">
    <text evidence="3">The sequence shown here is derived from an EMBL/GenBank/DDBJ whole genome shotgun (WGS) entry which is preliminary data.</text>
</comment>
<dbReference type="KEGG" id="shh:ShL2_01144"/>
<gene>
    <name evidence="3" type="ORF">CV019_05655</name>
    <name evidence="2" type="ORF">RO950_05160</name>
</gene>